<proteinExistence type="predicted"/>
<dbReference type="EMBL" id="BJOD01000078">
    <property type="protein sequence ID" value="GED28540.1"/>
    <property type="molecule type" value="Genomic_DNA"/>
</dbReference>
<keyword evidence="1" id="KW-0175">Coiled coil</keyword>
<name>A0ABQ0SZ01_9BACL</name>
<keyword evidence="3" id="KW-1185">Reference proteome</keyword>
<sequence length="93" mass="10990">MNGLERADEIGKLSRSLDYMMRQIQHKEEALMAQNEELHAQQDELMMQQEELQEALSKMAENEHYLEKKNRFVLALTSTWDKGSFCRALFRTP</sequence>
<gene>
    <name evidence="2" type="ORF">BAG01nite_46420</name>
</gene>
<feature type="coiled-coil region" evidence="1">
    <location>
        <begin position="21"/>
        <end position="62"/>
    </location>
</feature>
<protein>
    <recommendedName>
        <fullName evidence="4">HAMP domain-containing protein</fullName>
    </recommendedName>
</protein>
<reference evidence="2 3" key="1">
    <citation type="submission" date="2019-06" db="EMBL/GenBank/DDBJ databases">
        <title>Whole genome shotgun sequence of Brevibacillus agri NBRC 15538.</title>
        <authorList>
            <person name="Hosoyama A."/>
            <person name="Uohara A."/>
            <person name="Ohji S."/>
            <person name="Ichikawa N."/>
        </authorList>
    </citation>
    <scope>NUCLEOTIDE SEQUENCE [LARGE SCALE GENOMIC DNA]</scope>
    <source>
        <strain evidence="2 3">NBRC 15538</strain>
    </source>
</reference>
<evidence type="ECO:0000313" key="2">
    <source>
        <dbReference type="EMBL" id="GED28540.1"/>
    </source>
</evidence>
<accession>A0ABQ0SZ01</accession>
<evidence type="ECO:0000313" key="3">
    <source>
        <dbReference type="Proteomes" id="UP000317180"/>
    </source>
</evidence>
<evidence type="ECO:0008006" key="4">
    <source>
        <dbReference type="Google" id="ProtNLM"/>
    </source>
</evidence>
<dbReference type="RefSeq" id="WP_429782027.1">
    <property type="nucleotide sequence ID" value="NZ_JBCMSC010000012.1"/>
</dbReference>
<organism evidence="2 3">
    <name type="scientific">Brevibacillus agri</name>
    <dbReference type="NCBI Taxonomy" id="51101"/>
    <lineage>
        <taxon>Bacteria</taxon>
        <taxon>Bacillati</taxon>
        <taxon>Bacillota</taxon>
        <taxon>Bacilli</taxon>
        <taxon>Bacillales</taxon>
        <taxon>Paenibacillaceae</taxon>
        <taxon>Brevibacillus</taxon>
    </lineage>
</organism>
<comment type="caution">
    <text evidence="2">The sequence shown here is derived from an EMBL/GenBank/DDBJ whole genome shotgun (WGS) entry which is preliminary data.</text>
</comment>
<evidence type="ECO:0000256" key="1">
    <source>
        <dbReference type="SAM" id="Coils"/>
    </source>
</evidence>
<dbReference type="Proteomes" id="UP000317180">
    <property type="component" value="Unassembled WGS sequence"/>
</dbReference>